<dbReference type="PROSITE" id="PS50168">
    <property type="entry name" value="DED"/>
    <property type="match status" value="1"/>
</dbReference>
<evidence type="ECO:0000313" key="3">
    <source>
        <dbReference type="RefSeq" id="XP_006811154.1"/>
    </source>
</evidence>
<name>A0ABM0LTR3_SACKO</name>
<dbReference type="GeneID" id="102809776"/>
<dbReference type="InterPro" id="IPR011029">
    <property type="entry name" value="DEATH-like_dom_sf"/>
</dbReference>
<evidence type="ECO:0000259" key="1">
    <source>
        <dbReference type="PROSITE" id="PS50168"/>
    </source>
</evidence>
<reference evidence="3" key="1">
    <citation type="submission" date="2025-08" db="UniProtKB">
        <authorList>
            <consortium name="RefSeq"/>
        </authorList>
    </citation>
    <scope>IDENTIFICATION</scope>
    <source>
        <tissue evidence="3">Testes</tissue>
    </source>
</reference>
<keyword evidence="2" id="KW-1185">Reference proteome</keyword>
<dbReference type="RefSeq" id="XP_006811154.1">
    <property type="nucleotide sequence ID" value="XM_006811091.1"/>
</dbReference>
<dbReference type="Proteomes" id="UP000694865">
    <property type="component" value="Unplaced"/>
</dbReference>
<evidence type="ECO:0000313" key="2">
    <source>
        <dbReference type="Proteomes" id="UP000694865"/>
    </source>
</evidence>
<dbReference type="Gene3D" id="1.10.533.10">
    <property type="entry name" value="Death Domain, Fas"/>
    <property type="match status" value="1"/>
</dbReference>
<dbReference type="SUPFAM" id="SSF47986">
    <property type="entry name" value="DEATH domain"/>
    <property type="match status" value="1"/>
</dbReference>
<protein>
    <submittedName>
        <fullName evidence="3">Uncharacterized protein LOC102809776</fullName>
    </submittedName>
</protein>
<sequence length="179" mass="20485">MDSSSSEDSEDENVHPFDIFVEELGVKITESVFCTMKRLCRRKISTQKMELMKYPADLICALIDAAVISEKNMKYLSEILKVAGEKKLANEVEAYRPWHSSNRGNKRKRTKSDADVNYNVGRYVDIPIPIGLDEKSVEDQMLYQAAMRVFDAMMKAINSSDDQYDVLKSDVTVHLRSYV</sequence>
<dbReference type="InterPro" id="IPR001875">
    <property type="entry name" value="DED_dom"/>
</dbReference>
<proteinExistence type="predicted"/>
<accession>A0ABM0LTR3</accession>
<feature type="domain" description="DED" evidence="1">
    <location>
        <begin position="16"/>
        <end position="94"/>
    </location>
</feature>
<gene>
    <name evidence="3" type="primary">LOC102809776</name>
</gene>
<dbReference type="Pfam" id="PF01335">
    <property type="entry name" value="DED"/>
    <property type="match status" value="1"/>
</dbReference>
<organism evidence="2 3">
    <name type="scientific">Saccoglossus kowalevskii</name>
    <name type="common">Acorn worm</name>
    <dbReference type="NCBI Taxonomy" id="10224"/>
    <lineage>
        <taxon>Eukaryota</taxon>
        <taxon>Metazoa</taxon>
        <taxon>Hemichordata</taxon>
        <taxon>Enteropneusta</taxon>
        <taxon>Harrimaniidae</taxon>
        <taxon>Saccoglossus</taxon>
    </lineage>
</organism>